<dbReference type="EMBL" id="LXQA010098138">
    <property type="protein sequence ID" value="MCI15825.1"/>
    <property type="molecule type" value="Genomic_DNA"/>
</dbReference>
<evidence type="ECO:0000313" key="2">
    <source>
        <dbReference type="EMBL" id="MCI15825.1"/>
    </source>
</evidence>
<evidence type="ECO:0000256" key="1">
    <source>
        <dbReference type="ARBA" id="ARBA00004413"/>
    </source>
</evidence>
<organism evidence="2 3">
    <name type="scientific">Trifolium medium</name>
    <dbReference type="NCBI Taxonomy" id="97028"/>
    <lineage>
        <taxon>Eukaryota</taxon>
        <taxon>Viridiplantae</taxon>
        <taxon>Streptophyta</taxon>
        <taxon>Embryophyta</taxon>
        <taxon>Tracheophyta</taxon>
        <taxon>Spermatophyta</taxon>
        <taxon>Magnoliopsida</taxon>
        <taxon>eudicotyledons</taxon>
        <taxon>Gunneridae</taxon>
        <taxon>Pentapetalae</taxon>
        <taxon>rosids</taxon>
        <taxon>fabids</taxon>
        <taxon>Fabales</taxon>
        <taxon>Fabaceae</taxon>
        <taxon>Papilionoideae</taxon>
        <taxon>50 kb inversion clade</taxon>
        <taxon>NPAAA clade</taxon>
        <taxon>Hologalegina</taxon>
        <taxon>IRL clade</taxon>
        <taxon>Trifolieae</taxon>
        <taxon>Trifolium</taxon>
    </lineage>
</organism>
<keyword evidence="3" id="KW-1185">Reference proteome</keyword>
<dbReference type="AlphaFoldDB" id="A0A392PXY9"/>
<evidence type="ECO:0000313" key="3">
    <source>
        <dbReference type="Proteomes" id="UP000265520"/>
    </source>
</evidence>
<accession>A0A392PXY9</accession>
<dbReference type="Pfam" id="PF12796">
    <property type="entry name" value="Ank_2"/>
    <property type="match status" value="1"/>
</dbReference>
<dbReference type="InterPro" id="IPR036770">
    <property type="entry name" value="Ankyrin_rpt-contain_sf"/>
</dbReference>
<protein>
    <submittedName>
        <fullName evidence="2">Ankyrin repeat plant-like protein</fullName>
    </submittedName>
</protein>
<dbReference type="SUPFAM" id="SSF48403">
    <property type="entry name" value="Ankyrin repeat"/>
    <property type="match status" value="1"/>
</dbReference>
<feature type="non-terminal residue" evidence="2">
    <location>
        <position position="1"/>
    </location>
</feature>
<dbReference type="PANTHER" id="PTHR24121">
    <property type="entry name" value="NO MECHANORECEPTOR POTENTIAL C, ISOFORM D-RELATED"/>
    <property type="match status" value="1"/>
</dbReference>
<proteinExistence type="predicted"/>
<dbReference type="Gene3D" id="1.25.40.20">
    <property type="entry name" value="Ankyrin repeat-containing domain"/>
    <property type="match status" value="1"/>
</dbReference>
<sequence length="77" mass="8403">VHFVDELVKLMDRDALEFQDSLGNTAFCFAAAGGNVQIAEIMFKKNALLPSIRGGEGVTPLYLAALQGKSDMAWTLW</sequence>
<reference evidence="2 3" key="1">
    <citation type="journal article" date="2018" name="Front. Plant Sci.">
        <title>Red Clover (Trifolium pratense) and Zigzag Clover (T. medium) - A Picture of Genomic Similarities and Differences.</title>
        <authorList>
            <person name="Dluhosova J."/>
            <person name="Istvanek J."/>
            <person name="Nedelnik J."/>
            <person name="Repkova J."/>
        </authorList>
    </citation>
    <scope>NUCLEOTIDE SEQUENCE [LARGE SCALE GENOMIC DNA]</scope>
    <source>
        <strain evidence="3">cv. 10/8</strain>
        <tissue evidence="2">Leaf</tissue>
    </source>
</reference>
<name>A0A392PXY9_9FABA</name>
<dbReference type="PANTHER" id="PTHR24121:SF21">
    <property type="entry name" value="ANKYRIN REPEAT FAMILY PROTEIN"/>
    <property type="match status" value="1"/>
</dbReference>
<dbReference type="GO" id="GO:0005886">
    <property type="term" value="C:plasma membrane"/>
    <property type="evidence" value="ECO:0007669"/>
    <property type="project" value="UniProtKB-SubCell"/>
</dbReference>
<dbReference type="InterPro" id="IPR002110">
    <property type="entry name" value="Ankyrin_rpt"/>
</dbReference>
<dbReference type="Proteomes" id="UP000265520">
    <property type="component" value="Unassembled WGS sequence"/>
</dbReference>
<comment type="caution">
    <text evidence="2">The sequence shown here is derived from an EMBL/GenBank/DDBJ whole genome shotgun (WGS) entry which is preliminary data.</text>
</comment>
<comment type="subcellular location">
    <subcellularLocation>
        <location evidence="1">Cell membrane</location>
        <topology evidence="1">Peripheral membrane protein</topology>
        <orientation evidence="1">Cytoplasmic side</orientation>
    </subcellularLocation>
</comment>